<keyword evidence="2" id="KW-1185">Reference proteome</keyword>
<dbReference type="HOGENOM" id="CLU_1260393_0_0_10"/>
<dbReference type="Proteomes" id="UP000006051">
    <property type="component" value="Chromosome"/>
</dbReference>
<gene>
    <name evidence="1" type="ordered locus">Ornrh_0615</name>
</gene>
<dbReference type="STRING" id="867902.Ornrh_0615"/>
<accession>I3ZYN2</accession>
<dbReference type="EMBL" id="CP003283">
    <property type="protein sequence ID" value="AFL96816.1"/>
    <property type="molecule type" value="Genomic_DNA"/>
</dbReference>
<evidence type="ECO:0000313" key="2">
    <source>
        <dbReference type="Proteomes" id="UP000006051"/>
    </source>
</evidence>
<proteinExistence type="predicted"/>
<reference evidence="1 2" key="1">
    <citation type="submission" date="2012-06" db="EMBL/GenBank/DDBJ databases">
        <title>The complete genome of Ornithobacterium rhinotracheale DSM 15997.</title>
        <authorList>
            <consortium name="US DOE Joint Genome Institute (JGI-PGF)"/>
            <person name="Lucas S."/>
            <person name="Copeland A."/>
            <person name="Lapidus A."/>
            <person name="Goodwin L."/>
            <person name="Pitluck S."/>
            <person name="Peters L."/>
            <person name="Mikhailova N."/>
            <person name="Teshima H."/>
            <person name="Kyrpides N."/>
            <person name="Mavromatis K."/>
            <person name="Pagani I."/>
            <person name="Ivanova N."/>
            <person name="Ovchinnikova G."/>
            <person name="Zeytun A."/>
            <person name="Detter J.C."/>
            <person name="Han C."/>
            <person name="Land M."/>
            <person name="Hauser L."/>
            <person name="Markowitz V."/>
            <person name="Cheng J.-F."/>
            <person name="Hugenholtz P."/>
            <person name="Woyke T."/>
            <person name="Wu D."/>
            <person name="Lang E."/>
            <person name="Kopitz M."/>
            <person name="Brambilla E."/>
            <person name="Klenk H.-P."/>
            <person name="Eisen J.A."/>
        </authorList>
    </citation>
    <scope>NUCLEOTIDE SEQUENCE [LARGE SCALE GENOMIC DNA]</scope>
    <source>
        <strain evidence="2">ATCC 51463 / DSM 15997 / CCUG 23171 / LMG 9086</strain>
    </source>
</reference>
<name>I3ZYN2_ORNRL</name>
<organism evidence="1 2">
    <name type="scientific">Ornithobacterium rhinotracheale (strain ATCC 51463 / DSM 15997 / CCUG 23171 / CIP 104009 / LMG 9086)</name>
    <dbReference type="NCBI Taxonomy" id="867902"/>
    <lineage>
        <taxon>Bacteria</taxon>
        <taxon>Pseudomonadati</taxon>
        <taxon>Bacteroidota</taxon>
        <taxon>Flavobacteriia</taxon>
        <taxon>Flavobacteriales</taxon>
        <taxon>Weeksellaceae</taxon>
        <taxon>Ornithobacterium</taxon>
    </lineage>
</organism>
<dbReference type="AlphaFoldDB" id="I3ZYN2"/>
<evidence type="ECO:0000313" key="1">
    <source>
        <dbReference type="EMBL" id="AFL96816.1"/>
    </source>
</evidence>
<dbReference type="eggNOG" id="ENOG503489R">
    <property type="taxonomic scope" value="Bacteria"/>
</dbReference>
<dbReference type="GeneID" id="71569460"/>
<dbReference type="KEGG" id="orh:Ornrh_0615"/>
<dbReference type="GeneID" id="97257347"/>
<dbReference type="RefSeq" id="WP_014790437.1">
    <property type="nucleotide sequence ID" value="NC_018016.1"/>
</dbReference>
<protein>
    <submittedName>
        <fullName evidence="1">Uncharacterized protein</fullName>
    </submittedName>
</protein>
<sequence>MKYTRIYAFLAILFFWSCDLKKDSKPSDLPDTPETKVEKPTEEIVTNKPNEFNAWVDYYKRLQSDFSTENFKKDGTFEIIRGNSSVVPVWDKNFDPLYKDYLIYNSDSTQYIDIDSYKWGMDKDKKLQINADQEVVLVNIPEKKVQRIVFYGPAYWVEAAYFKNDSTVVLLENSEENIPAYQEINLNNNTTDYYLYSEPLKKPSEYLKKRILSIYNKDL</sequence>